<keyword evidence="3" id="KW-1185">Reference proteome</keyword>
<dbReference type="CDD" id="cd06170">
    <property type="entry name" value="LuxR_C_like"/>
    <property type="match status" value="1"/>
</dbReference>
<protein>
    <recommendedName>
        <fullName evidence="1">HTH luxR-type domain-containing protein</fullName>
    </recommendedName>
</protein>
<dbReference type="InterPro" id="IPR011990">
    <property type="entry name" value="TPR-like_helical_dom_sf"/>
</dbReference>
<dbReference type="Gene3D" id="1.10.10.10">
    <property type="entry name" value="Winged helix-like DNA-binding domain superfamily/Winged helix DNA-binding domain"/>
    <property type="match status" value="1"/>
</dbReference>
<dbReference type="InterPro" id="IPR016032">
    <property type="entry name" value="Sig_transdc_resp-reg_C-effctor"/>
</dbReference>
<dbReference type="InterPro" id="IPR036388">
    <property type="entry name" value="WH-like_DNA-bd_sf"/>
</dbReference>
<dbReference type="PANTHER" id="PTHR47691">
    <property type="entry name" value="REGULATOR-RELATED"/>
    <property type="match status" value="1"/>
</dbReference>
<dbReference type="SMART" id="SM00421">
    <property type="entry name" value="HTH_LUXR"/>
    <property type="match status" value="1"/>
</dbReference>
<dbReference type="Proteomes" id="UP001064971">
    <property type="component" value="Plasmid pDAETH-2"/>
</dbReference>
<dbReference type="Pfam" id="PF00196">
    <property type="entry name" value="GerE"/>
    <property type="match status" value="1"/>
</dbReference>
<accession>A0ABM8AK48</accession>
<evidence type="ECO:0000313" key="3">
    <source>
        <dbReference type="Proteomes" id="UP001064971"/>
    </source>
</evidence>
<feature type="domain" description="HTH luxR-type" evidence="1">
    <location>
        <begin position="658"/>
        <end position="723"/>
    </location>
</feature>
<name>A0ABM8AK48_9DEIO</name>
<dbReference type="PANTHER" id="PTHR47691:SF3">
    <property type="entry name" value="HTH-TYPE TRANSCRIPTIONAL REGULATOR RV0890C-RELATED"/>
    <property type="match status" value="1"/>
</dbReference>
<dbReference type="PROSITE" id="PS50043">
    <property type="entry name" value="HTH_LUXR_2"/>
    <property type="match status" value="1"/>
</dbReference>
<evidence type="ECO:0000259" key="1">
    <source>
        <dbReference type="PROSITE" id="PS50043"/>
    </source>
</evidence>
<dbReference type="Gene3D" id="3.40.50.300">
    <property type="entry name" value="P-loop containing nucleotide triphosphate hydrolases"/>
    <property type="match status" value="1"/>
</dbReference>
<dbReference type="EMBL" id="AP026562">
    <property type="protein sequence ID" value="BDP44198.1"/>
    <property type="molecule type" value="Genomic_DNA"/>
</dbReference>
<reference evidence="2" key="1">
    <citation type="submission" date="2022-07" db="EMBL/GenBank/DDBJ databases">
        <title>Complete Genome Sequence of the Radioresistant Bacterium Deinococcus aetherius ST0316, Isolated from the Air Dust collected in Lower Stratosphere above Japan.</title>
        <authorList>
            <person name="Satoh K."/>
            <person name="Hagiwara K."/>
            <person name="Katsumata K."/>
            <person name="Kubo A."/>
            <person name="Yokobori S."/>
            <person name="Yamagishi A."/>
            <person name="Oono Y."/>
            <person name="Narumi I."/>
        </authorList>
    </citation>
    <scope>NUCLEOTIDE SEQUENCE</scope>
    <source>
        <strain evidence="2">ST0316</strain>
        <plasmid evidence="2">pDAETH-2</plasmid>
    </source>
</reference>
<keyword evidence="2" id="KW-0614">Plasmid</keyword>
<organism evidence="2 3">
    <name type="scientific">Deinococcus aetherius</name>
    <dbReference type="NCBI Taxonomy" id="200252"/>
    <lineage>
        <taxon>Bacteria</taxon>
        <taxon>Thermotogati</taxon>
        <taxon>Deinococcota</taxon>
        <taxon>Deinococci</taxon>
        <taxon>Deinococcales</taxon>
        <taxon>Deinococcaceae</taxon>
        <taxon>Deinococcus</taxon>
    </lineage>
</organism>
<gene>
    <name evidence="2" type="ORF">DAETH_41670</name>
</gene>
<dbReference type="SUPFAM" id="SSF46894">
    <property type="entry name" value="C-terminal effector domain of the bipartite response regulators"/>
    <property type="match status" value="1"/>
</dbReference>
<dbReference type="SUPFAM" id="SSF48452">
    <property type="entry name" value="TPR-like"/>
    <property type="match status" value="1"/>
</dbReference>
<dbReference type="InterPro" id="IPR027417">
    <property type="entry name" value="P-loop_NTPase"/>
</dbReference>
<dbReference type="Gene3D" id="1.25.40.10">
    <property type="entry name" value="Tetratricopeptide repeat domain"/>
    <property type="match status" value="1"/>
</dbReference>
<geneLocation type="plasmid" evidence="2 3">
    <name>pDAETH-2</name>
</geneLocation>
<evidence type="ECO:0000313" key="2">
    <source>
        <dbReference type="EMBL" id="BDP44198.1"/>
    </source>
</evidence>
<sequence>MITLRGPGGIGKTALALHLAHAVRGEYDHVQVVDLTHLRDPAEVLGAVAATLPAHDRSLPPGRLILDFTGQHRTLLVLDNFEQLLPAASHLGDLLSETATLQLVVTSRSALHLHDEREYPVGPLALPERAQHAASSPAVQLFVARAQATSPAFELNALNTAQVIRLCGVLEGVPLALELAAARLRTYALPDLLARLERPLEVLRADFRDRPERLRSLRAAVQWSYDLLSEDDRAVFECCAVFEGSFTPEALTEVWGSPDVLDGAESLLEQSFLQRLDTPDTRWRMLQPLRELAAEHLDGHPQAPLWRERHALYFLKMTEELFLRWEHTNTDDRAAYLPHYPNVRAGMVWVIEQGRADLAYRYLGVVGALWAPFGLFVQEVPLVERVLALPAPADRRVLLRALEVSVDSLNSVGQYQARNARLREVLALCRELGDVESAAWASLNLIPVAWEEGRGEEAWETVQRVLREYRERVGDGPQTRKQRMLRASAHLHGALTLLELGRHAEALEYATLARQYFREAGNAMFDLESGTVMGMLMLHLHRLPEARTLLLACLHDAADKGFRGVAEEVLRWGLIFLAARLQDWNAVAQFTAFVNDPAFEYAPSVPDRQLRHDIAQAREALGEAGFRDAWEAGTHLRLPDVVELAERLARGPRHPPQRSASGADLTPREREVLALVSQGHPDRRIARLLGISPGTASKHVGNLLGKLGLRNRVELTRWAIEQAEPDSA</sequence>
<dbReference type="SUPFAM" id="SSF52540">
    <property type="entry name" value="P-loop containing nucleoside triphosphate hydrolases"/>
    <property type="match status" value="1"/>
</dbReference>
<proteinExistence type="predicted"/>
<dbReference type="PRINTS" id="PR00364">
    <property type="entry name" value="DISEASERSIST"/>
</dbReference>
<dbReference type="PRINTS" id="PR00038">
    <property type="entry name" value="HTHLUXR"/>
</dbReference>
<dbReference type="InterPro" id="IPR000792">
    <property type="entry name" value="Tscrpt_reg_LuxR_C"/>
</dbReference>